<proteinExistence type="predicted"/>
<dbReference type="AlphaFoldDB" id="A0A9N9RCD5"/>
<dbReference type="SMART" id="SM00389">
    <property type="entry name" value="HOX"/>
    <property type="match status" value="1"/>
</dbReference>
<feature type="DNA-binding region" description="Homeobox" evidence="5">
    <location>
        <begin position="173"/>
        <end position="232"/>
    </location>
</feature>
<dbReference type="PRINTS" id="PR00024">
    <property type="entry name" value="HOMEOBOX"/>
</dbReference>
<evidence type="ECO:0000256" key="6">
    <source>
        <dbReference type="RuleBase" id="RU000682"/>
    </source>
</evidence>
<sequence>MCACRQKKSFLIEDILQDSTKKKPYKNLTHEHTEPLICNTKFETPKNVPEKARNATDDKVTKFNVTYEVQREVQLNKVNVENRRNTYPLYPTPMKVSVPWSPYKTKDPVVYPMEHRPPFSYYSEPLLNTEQMLRNQLAANRFVSHPFTIRQTYGLDRVSGSCCGPWWSIGGRRKGGQVRFSAAQTGALERRFNASKYLSPDERRGLASTLRLSDRQVKTWFQNRRAKWRRTAPDSADPGSPPTADEGSDEEVHITDE</sequence>
<keyword evidence="4 5" id="KW-0539">Nucleus</keyword>
<dbReference type="CDD" id="cd00086">
    <property type="entry name" value="homeodomain"/>
    <property type="match status" value="1"/>
</dbReference>
<protein>
    <recommendedName>
        <fullName evidence="8">Homeobox domain-containing protein</fullName>
    </recommendedName>
</protein>
<dbReference type="SUPFAM" id="SSF46689">
    <property type="entry name" value="Homeodomain-like"/>
    <property type="match status" value="1"/>
</dbReference>
<evidence type="ECO:0000313" key="10">
    <source>
        <dbReference type="Proteomes" id="UP001153714"/>
    </source>
</evidence>
<evidence type="ECO:0000256" key="5">
    <source>
        <dbReference type="PROSITE-ProRule" id="PRU00108"/>
    </source>
</evidence>
<evidence type="ECO:0000259" key="8">
    <source>
        <dbReference type="PROSITE" id="PS50071"/>
    </source>
</evidence>
<evidence type="ECO:0000256" key="7">
    <source>
        <dbReference type="SAM" id="MobiDB-lite"/>
    </source>
</evidence>
<accession>A0A9N9RCD5</accession>
<dbReference type="GO" id="GO:0030154">
    <property type="term" value="P:cell differentiation"/>
    <property type="evidence" value="ECO:0007669"/>
    <property type="project" value="TreeGrafter"/>
</dbReference>
<dbReference type="InterPro" id="IPR001356">
    <property type="entry name" value="HD"/>
</dbReference>
<dbReference type="PROSITE" id="PS00027">
    <property type="entry name" value="HOMEOBOX_1"/>
    <property type="match status" value="1"/>
</dbReference>
<gene>
    <name evidence="9" type="ORF">DIATSA_LOCUS10955</name>
</gene>
<reference evidence="9" key="2">
    <citation type="submission" date="2022-10" db="EMBL/GenBank/DDBJ databases">
        <authorList>
            <consortium name="ENA_rothamsted_submissions"/>
            <consortium name="culmorum"/>
            <person name="King R."/>
        </authorList>
    </citation>
    <scope>NUCLEOTIDE SEQUENCE</scope>
</reference>
<name>A0A9N9RCD5_9NEOP</name>
<dbReference type="InterPro" id="IPR009057">
    <property type="entry name" value="Homeodomain-like_sf"/>
</dbReference>
<dbReference type="InterPro" id="IPR051000">
    <property type="entry name" value="Homeobox_DNA-bind_prot"/>
</dbReference>
<dbReference type="OrthoDB" id="6159439at2759"/>
<dbReference type="GO" id="GO:0000978">
    <property type="term" value="F:RNA polymerase II cis-regulatory region sequence-specific DNA binding"/>
    <property type="evidence" value="ECO:0007669"/>
    <property type="project" value="TreeGrafter"/>
</dbReference>
<dbReference type="Proteomes" id="UP001153714">
    <property type="component" value="Chromosome 5"/>
</dbReference>
<dbReference type="Gene3D" id="1.10.10.60">
    <property type="entry name" value="Homeodomain-like"/>
    <property type="match status" value="1"/>
</dbReference>
<dbReference type="InterPro" id="IPR020479">
    <property type="entry name" value="HD_metazoa"/>
</dbReference>
<feature type="domain" description="Homeobox" evidence="8">
    <location>
        <begin position="171"/>
        <end position="231"/>
    </location>
</feature>
<dbReference type="EMBL" id="OU893336">
    <property type="protein sequence ID" value="CAG9793525.1"/>
    <property type="molecule type" value="Genomic_DNA"/>
</dbReference>
<dbReference type="GO" id="GO:0000981">
    <property type="term" value="F:DNA-binding transcription factor activity, RNA polymerase II-specific"/>
    <property type="evidence" value="ECO:0007669"/>
    <property type="project" value="InterPro"/>
</dbReference>
<keyword evidence="3 5" id="KW-0371">Homeobox</keyword>
<evidence type="ECO:0000256" key="2">
    <source>
        <dbReference type="ARBA" id="ARBA00023125"/>
    </source>
</evidence>
<dbReference type="PANTHER" id="PTHR24324:SF5">
    <property type="entry name" value="HEMATOPOIETICALLY-EXPRESSED HOMEOBOX PROTEIN HHEX"/>
    <property type="match status" value="1"/>
</dbReference>
<dbReference type="InterPro" id="IPR017970">
    <property type="entry name" value="Homeobox_CS"/>
</dbReference>
<dbReference type="PROSITE" id="PS50071">
    <property type="entry name" value="HOMEOBOX_2"/>
    <property type="match status" value="1"/>
</dbReference>
<organism evidence="9 10">
    <name type="scientific">Diatraea saccharalis</name>
    <name type="common">sugarcane borer</name>
    <dbReference type="NCBI Taxonomy" id="40085"/>
    <lineage>
        <taxon>Eukaryota</taxon>
        <taxon>Metazoa</taxon>
        <taxon>Ecdysozoa</taxon>
        <taxon>Arthropoda</taxon>
        <taxon>Hexapoda</taxon>
        <taxon>Insecta</taxon>
        <taxon>Pterygota</taxon>
        <taxon>Neoptera</taxon>
        <taxon>Endopterygota</taxon>
        <taxon>Lepidoptera</taxon>
        <taxon>Glossata</taxon>
        <taxon>Ditrysia</taxon>
        <taxon>Pyraloidea</taxon>
        <taxon>Crambidae</taxon>
        <taxon>Crambinae</taxon>
        <taxon>Diatraea</taxon>
    </lineage>
</organism>
<feature type="region of interest" description="Disordered" evidence="7">
    <location>
        <begin position="224"/>
        <end position="257"/>
    </location>
</feature>
<evidence type="ECO:0000256" key="1">
    <source>
        <dbReference type="ARBA" id="ARBA00004123"/>
    </source>
</evidence>
<keyword evidence="10" id="KW-1185">Reference proteome</keyword>
<comment type="subcellular location">
    <subcellularLocation>
        <location evidence="1 5 6">Nucleus</location>
    </subcellularLocation>
</comment>
<keyword evidence="2 5" id="KW-0238">DNA-binding</keyword>
<reference evidence="9" key="1">
    <citation type="submission" date="2021-12" db="EMBL/GenBank/DDBJ databases">
        <authorList>
            <person name="King R."/>
        </authorList>
    </citation>
    <scope>NUCLEOTIDE SEQUENCE</scope>
</reference>
<evidence type="ECO:0000256" key="3">
    <source>
        <dbReference type="ARBA" id="ARBA00023155"/>
    </source>
</evidence>
<dbReference type="Pfam" id="PF00046">
    <property type="entry name" value="Homeodomain"/>
    <property type="match status" value="1"/>
</dbReference>
<dbReference type="GO" id="GO:0005634">
    <property type="term" value="C:nucleus"/>
    <property type="evidence" value="ECO:0007669"/>
    <property type="project" value="UniProtKB-SubCell"/>
</dbReference>
<evidence type="ECO:0000256" key="4">
    <source>
        <dbReference type="ARBA" id="ARBA00023242"/>
    </source>
</evidence>
<evidence type="ECO:0000313" key="9">
    <source>
        <dbReference type="EMBL" id="CAG9793525.1"/>
    </source>
</evidence>
<dbReference type="PANTHER" id="PTHR24324">
    <property type="entry name" value="HOMEOBOX PROTEIN HHEX"/>
    <property type="match status" value="1"/>
</dbReference>